<feature type="chain" id="PRO_5015401535" evidence="1">
    <location>
        <begin position="20"/>
        <end position="178"/>
    </location>
</feature>
<dbReference type="EMBL" id="QDKG01000003">
    <property type="protein sequence ID" value="PVH25303.1"/>
    <property type="molecule type" value="Genomic_DNA"/>
</dbReference>
<comment type="caution">
    <text evidence="2">The sequence shown here is derived from an EMBL/GenBank/DDBJ whole genome shotgun (WGS) entry which is preliminary data.</text>
</comment>
<accession>A0A2T8HIS9</accession>
<reference evidence="2 3" key="1">
    <citation type="submission" date="2018-04" db="EMBL/GenBank/DDBJ databases">
        <title>Sphingobacterium cortibacter sp. nov.</title>
        <authorList>
            <person name="Li Y."/>
        </authorList>
    </citation>
    <scope>NUCLEOTIDE SEQUENCE [LARGE SCALE GENOMIC DNA]</scope>
    <source>
        <strain evidence="2 3">2c-3</strain>
    </source>
</reference>
<sequence>MRCALLFFIILFSSSFATAQEKRNALKIYQLNDTISNLFTDEIDRLNIKGYHGDYLIVNYNKSKNQIKMTVLDKHDFAEVLILFGDIIIGLTHSEGRSFAFLGDSYIFLKELSQFQKIDEYELSYKMVNQKKATAFKKQGLINFPTTQDSYSLFYHFDGDNLVYRSADMVLVFDDTWL</sequence>
<organism evidence="2 3">
    <name type="scientific">Sphingobacterium corticibacter</name>
    <dbReference type="NCBI Taxonomy" id="2171749"/>
    <lineage>
        <taxon>Bacteria</taxon>
        <taxon>Pseudomonadati</taxon>
        <taxon>Bacteroidota</taxon>
        <taxon>Sphingobacteriia</taxon>
        <taxon>Sphingobacteriales</taxon>
        <taxon>Sphingobacteriaceae</taxon>
        <taxon>Sphingobacterium</taxon>
    </lineage>
</organism>
<evidence type="ECO:0000313" key="2">
    <source>
        <dbReference type="EMBL" id="PVH25303.1"/>
    </source>
</evidence>
<evidence type="ECO:0000256" key="1">
    <source>
        <dbReference type="SAM" id="SignalP"/>
    </source>
</evidence>
<dbReference type="AlphaFoldDB" id="A0A2T8HIS9"/>
<name>A0A2T8HIS9_9SPHI</name>
<keyword evidence="1" id="KW-0732">Signal</keyword>
<evidence type="ECO:0000313" key="3">
    <source>
        <dbReference type="Proteomes" id="UP000245627"/>
    </source>
</evidence>
<gene>
    <name evidence="2" type="ORF">DC487_10305</name>
</gene>
<protein>
    <submittedName>
        <fullName evidence="2">Uncharacterized protein</fullName>
    </submittedName>
</protein>
<keyword evidence="3" id="KW-1185">Reference proteome</keyword>
<dbReference type="Proteomes" id="UP000245627">
    <property type="component" value="Unassembled WGS sequence"/>
</dbReference>
<feature type="signal peptide" evidence="1">
    <location>
        <begin position="1"/>
        <end position="19"/>
    </location>
</feature>
<proteinExistence type="predicted"/>